<organism evidence="5 6">
    <name type="scientific">Oryzomonas japonica</name>
    <dbReference type="NCBI Taxonomy" id="2603858"/>
    <lineage>
        <taxon>Bacteria</taxon>
        <taxon>Pseudomonadati</taxon>
        <taxon>Thermodesulfobacteriota</taxon>
        <taxon>Desulfuromonadia</taxon>
        <taxon>Geobacterales</taxon>
        <taxon>Geobacteraceae</taxon>
        <taxon>Oryzomonas</taxon>
    </lineage>
</organism>
<gene>
    <name evidence="5" type="ORF">F6V25_05630</name>
</gene>
<protein>
    <submittedName>
        <fullName evidence="5">ABC transporter ATP-binding protein</fullName>
    </submittedName>
</protein>
<keyword evidence="1" id="KW-0813">Transport</keyword>
<evidence type="ECO:0000313" key="5">
    <source>
        <dbReference type="EMBL" id="KAB0666892.1"/>
    </source>
</evidence>
<keyword evidence="3 5" id="KW-0067">ATP-binding</keyword>
<evidence type="ECO:0000256" key="3">
    <source>
        <dbReference type="ARBA" id="ARBA00022840"/>
    </source>
</evidence>
<feature type="domain" description="ABC transporter" evidence="4">
    <location>
        <begin position="1"/>
        <end position="237"/>
    </location>
</feature>
<keyword evidence="6" id="KW-1185">Reference proteome</keyword>
<dbReference type="InterPro" id="IPR003593">
    <property type="entry name" value="AAA+_ATPase"/>
</dbReference>
<dbReference type="EMBL" id="VZQZ01000002">
    <property type="protein sequence ID" value="KAB0666892.1"/>
    <property type="molecule type" value="Genomic_DNA"/>
</dbReference>
<dbReference type="Pfam" id="PF00005">
    <property type="entry name" value="ABC_tran"/>
    <property type="match status" value="1"/>
</dbReference>
<dbReference type="Proteomes" id="UP000420562">
    <property type="component" value="Unassembled WGS sequence"/>
</dbReference>
<dbReference type="SMART" id="SM00382">
    <property type="entry name" value="AAA"/>
    <property type="match status" value="1"/>
</dbReference>
<keyword evidence="2" id="KW-0547">Nucleotide-binding</keyword>
<dbReference type="Gene3D" id="3.40.50.300">
    <property type="entry name" value="P-loop containing nucleotide triphosphate hydrolases"/>
    <property type="match status" value="1"/>
</dbReference>
<reference evidence="5 6" key="1">
    <citation type="submission" date="2019-09" db="EMBL/GenBank/DDBJ databases">
        <title>Geobacter sp. Red96, a novel strain isolated from paddy soil.</title>
        <authorList>
            <person name="Xu Z."/>
            <person name="Masuda Y."/>
            <person name="Itoh H."/>
            <person name="Senoo K."/>
        </authorList>
    </citation>
    <scope>NUCLEOTIDE SEQUENCE [LARGE SCALE GENOMIC DNA]</scope>
    <source>
        <strain evidence="5 6">Red96</strain>
    </source>
</reference>
<comment type="caution">
    <text evidence="5">The sequence shown here is derived from an EMBL/GenBank/DDBJ whole genome shotgun (WGS) entry which is preliminary data.</text>
</comment>
<evidence type="ECO:0000256" key="1">
    <source>
        <dbReference type="ARBA" id="ARBA00022448"/>
    </source>
</evidence>
<dbReference type="PANTHER" id="PTHR42939">
    <property type="entry name" value="ABC TRANSPORTER ATP-BINDING PROTEIN ALBC-RELATED"/>
    <property type="match status" value="1"/>
</dbReference>
<evidence type="ECO:0000313" key="6">
    <source>
        <dbReference type="Proteomes" id="UP000420562"/>
    </source>
</evidence>
<dbReference type="SUPFAM" id="SSF52540">
    <property type="entry name" value="P-loop containing nucleoside triphosphate hydrolases"/>
    <property type="match status" value="1"/>
</dbReference>
<dbReference type="CDD" id="cd03230">
    <property type="entry name" value="ABC_DR_subfamily_A"/>
    <property type="match status" value="1"/>
</dbReference>
<dbReference type="RefSeq" id="WP_151127620.1">
    <property type="nucleotide sequence ID" value="NZ_VZQZ01000002.1"/>
</dbReference>
<dbReference type="AlphaFoldDB" id="A0A7J4ZTY9"/>
<dbReference type="InterPro" id="IPR051782">
    <property type="entry name" value="ABC_Transporter_VariousFunc"/>
</dbReference>
<name>A0A7J4ZTY9_9BACT</name>
<proteinExistence type="predicted"/>
<dbReference type="GO" id="GO:0005524">
    <property type="term" value="F:ATP binding"/>
    <property type="evidence" value="ECO:0007669"/>
    <property type="project" value="UniProtKB-KW"/>
</dbReference>
<dbReference type="GO" id="GO:0016887">
    <property type="term" value="F:ATP hydrolysis activity"/>
    <property type="evidence" value="ECO:0007669"/>
    <property type="project" value="InterPro"/>
</dbReference>
<dbReference type="PROSITE" id="PS50893">
    <property type="entry name" value="ABC_TRANSPORTER_2"/>
    <property type="match status" value="1"/>
</dbReference>
<evidence type="ECO:0000259" key="4">
    <source>
        <dbReference type="PROSITE" id="PS50893"/>
    </source>
</evidence>
<sequence length="304" mass="33630">MNVIDITGLCKQFTGKRMTKVDALKGIDLKIAQGEIFGFLGPNGAGKSTTIKCLMGLIRPTAGTAAIMGEQIGSVASRAKIGFLPENPAFYDYLTAEEYLRFVGKTFKMPEALLTRRADETLKQLELWDARKRPMRGYSKGMVQRVGLAQTMIHDPDLYILDEPMSGLDPIGRALVKDIILDLKKRGKSVFFSTHITDDVEKVCDRVGVIVKGQLEALDSVENIVRQGIEGYMVQTRLSRGNHEALGGFAVARTNETFIEYFVPVAGFNEFMALAGQHSVEVTLVETKRKDLESFFLEIVGKGK</sequence>
<dbReference type="PANTHER" id="PTHR42939:SF1">
    <property type="entry name" value="ABC TRANSPORTER ATP-BINDING PROTEIN ALBC-RELATED"/>
    <property type="match status" value="1"/>
</dbReference>
<dbReference type="InterPro" id="IPR003439">
    <property type="entry name" value="ABC_transporter-like_ATP-bd"/>
</dbReference>
<evidence type="ECO:0000256" key="2">
    <source>
        <dbReference type="ARBA" id="ARBA00022741"/>
    </source>
</evidence>
<accession>A0A7J4ZTY9</accession>
<dbReference type="InterPro" id="IPR027417">
    <property type="entry name" value="P-loop_NTPase"/>
</dbReference>